<evidence type="ECO:0000313" key="2">
    <source>
        <dbReference type="Proteomes" id="UP000188637"/>
    </source>
</evidence>
<dbReference type="EMBL" id="LJHD01000150">
    <property type="protein sequence ID" value="ONI43351.1"/>
    <property type="molecule type" value="Genomic_DNA"/>
</dbReference>
<comment type="caution">
    <text evidence="1">The sequence shown here is derived from an EMBL/GenBank/DDBJ whole genome shotgun (WGS) entry which is preliminary data.</text>
</comment>
<name>A0ACC8XHF1_9FIRM</name>
<evidence type="ECO:0000313" key="1">
    <source>
        <dbReference type="EMBL" id="ONI43351.1"/>
    </source>
</evidence>
<gene>
    <name evidence="1" type="ORF">AN640_06445</name>
</gene>
<dbReference type="Proteomes" id="UP000188637">
    <property type="component" value="Unassembled WGS sequence"/>
</dbReference>
<organism evidence="1 2">
    <name type="scientific">Candidatus Epulonipiscium fishelsonii</name>
    <dbReference type="NCBI Taxonomy" id="77094"/>
    <lineage>
        <taxon>Bacteria</taxon>
        <taxon>Bacillati</taxon>
        <taxon>Bacillota</taxon>
        <taxon>Clostridia</taxon>
        <taxon>Lachnospirales</taxon>
        <taxon>Lachnospiraceae</taxon>
        <taxon>Candidatus Epulonipiscium</taxon>
    </lineage>
</organism>
<keyword evidence="2" id="KW-1185">Reference proteome</keyword>
<protein>
    <submittedName>
        <fullName evidence="1">Uncharacterized protein</fullName>
    </submittedName>
</protein>
<proteinExistence type="predicted"/>
<reference evidence="1" key="1">
    <citation type="submission" date="2016-08" db="EMBL/GenBank/DDBJ databases">
        <authorList>
            <person name="Ngugi D.K."/>
            <person name="Miyake S."/>
            <person name="Stingl U."/>
        </authorList>
    </citation>
    <scope>NUCLEOTIDE SEQUENCE</scope>
    <source>
        <strain evidence="1">SCG-D08WGA-EpuloA1</strain>
    </source>
</reference>
<accession>A0ACC8XHF1</accession>
<sequence length="658" mass="72681">MKKTLSSQLKSTFILFMLLILLISTVSRIVTILFDSVEVAKLISNGNAKFLSTNIEVELTDNKSLLESISVQLGSWLEWVDISDDEESIRNSLKAQAIDDDVALIYLVGHDNEFVGSTDWKPDSSLDLTTRKWYTGAQNTDGVYVTEPYLDVATGHVIVSLSKNIISPSGKDLGVLVLDVKLDDMKNTLLNLAQEEETMTFMIDEEGNIIIHPDETLMPNADGMSSISGQGNKYMELLEAPEDSVLLLKNADKNLYYAAIDEVSGSQFKIITHYSAKNVVSDILFEIFTCLIISLFSIIIVSIAINKAVEKYISPIDDVVVALDKIKNGNLNIQTENIKRPNQEMKSLVSSLEVVSSTMSSYITDIDEVLASFSDGDFTKTPNQNYVGDFSKIKVSLNNISTKLKYLLFNTQQSTNEVTVAVDHIADSAQNLANLTVDQSVLILNFKQNTVQVSQDIISIIEDINQNYVTIKDMSNKAIDGKQLSDQLVNSIHATSISIKEMAETIKSIEDIAAQTNLLALNAAIESARAGEAGKGFSIVAGEVRELSSKTSEIVKNVFEMIEENLQNIKDGEAIVERTVNALENIEMASNKTKSMSKQVSLNALTQKEALQDIILNVEKLETEISKNAGISEENVNISKKLEIQLKSLRDQIEQFKI</sequence>